<reference evidence="3" key="1">
    <citation type="submission" date="2022-11" db="EMBL/GenBank/DDBJ databases">
        <authorList>
            <person name="Mo P."/>
        </authorList>
    </citation>
    <scope>NUCLEOTIDE SEQUENCE</scope>
    <source>
        <strain evidence="3">HUAS 11-8</strain>
    </source>
</reference>
<evidence type="ECO:0000256" key="1">
    <source>
        <dbReference type="ARBA" id="ARBA00022962"/>
    </source>
</evidence>
<accession>A0ABY7B8L3</accession>
<dbReference type="InterPro" id="IPR026869">
    <property type="entry name" value="EgtC-like"/>
</dbReference>
<dbReference type="PROSITE" id="PS51278">
    <property type="entry name" value="GATASE_TYPE_2"/>
    <property type="match status" value="1"/>
</dbReference>
<organism evidence="3 4">
    <name type="scientific">Amycolatopsis cynarae</name>
    <dbReference type="NCBI Taxonomy" id="2995223"/>
    <lineage>
        <taxon>Bacteria</taxon>
        <taxon>Bacillati</taxon>
        <taxon>Actinomycetota</taxon>
        <taxon>Actinomycetes</taxon>
        <taxon>Pseudonocardiales</taxon>
        <taxon>Pseudonocardiaceae</taxon>
        <taxon>Amycolatopsis</taxon>
    </lineage>
</organism>
<dbReference type="PANTHER" id="PTHR42824">
    <property type="entry name" value="GLUTAMINE AMIDOTRANSFERASE"/>
    <property type="match status" value="1"/>
</dbReference>
<sequence length="276" mass="30293">MSATFWLLEAPDSLARQSRREPDGTGLGTFRADGTALVEKQPLAAYQDRSFAEEAKERESATFVAHVRYASTGGLDPRNTHPFTQHGRIFAHNGVIGDLTTLDSELGEYRDLVCGDTDSERFFALITRHIDRHDGDITAGITTAGRWVAGHLPLYAINLVLTTPTELWALRYPATHDLFVLQRTAGGTHGDRHLDHASPAGRIRARSGALARHPAAVVASERMDEDPGWHNLRSGELLHVGPDLTLTHRMILDQPPRHQLTLDDLGAHAKASQSGQ</sequence>
<dbReference type="EMBL" id="CP113836">
    <property type="protein sequence ID" value="WAL68681.1"/>
    <property type="molecule type" value="Genomic_DNA"/>
</dbReference>
<proteinExistence type="predicted"/>
<dbReference type="Proteomes" id="UP001163203">
    <property type="component" value="Chromosome"/>
</dbReference>
<feature type="domain" description="Glutamine amidotransferase type-2" evidence="2">
    <location>
        <begin position="1"/>
        <end position="243"/>
    </location>
</feature>
<name>A0ABY7B8L3_9PSEU</name>
<protein>
    <submittedName>
        <fullName evidence="3">Class II glutamine amidotransferase</fullName>
    </submittedName>
</protein>
<keyword evidence="1 3" id="KW-0315">Glutamine amidotransferase</keyword>
<dbReference type="SUPFAM" id="SSF56235">
    <property type="entry name" value="N-terminal nucleophile aminohydrolases (Ntn hydrolases)"/>
    <property type="match status" value="1"/>
</dbReference>
<evidence type="ECO:0000259" key="2">
    <source>
        <dbReference type="PROSITE" id="PS51278"/>
    </source>
</evidence>
<dbReference type="PANTHER" id="PTHR42824:SF1">
    <property type="entry name" value="GLUTAMINE AMIDOTRANSFERASE YAFJ-RELATED"/>
    <property type="match status" value="1"/>
</dbReference>
<keyword evidence="4" id="KW-1185">Reference proteome</keyword>
<dbReference type="CDD" id="cd01908">
    <property type="entry name" value="YafJ"/>
    <property type="match status" value="1"/>
</dbReference>
<dbReference type="InterPro" id="IPR017932">
    <property type="entry name" value="GATase_2_dom"/>
</dbReference>
<evidence type="ECO:0000313" key="3">
    <source>
        <dbReference type="EMBL" id="WAL68681.1"/>
    </source>
</evidence>
<evidence type="ECO:0000313" key="4">
    <source>
        <dbReference type="Proteomes" id="UP001163203"/>
    </source>
</evidence>
<dbReference type="Gene3D" id="3.60.20.10">
    <property type="entry name" value="Glutamine Phosphoribosylpyrophosphate, subunit 1, domain 1"/>
    <property type="match status" value="1"/>
</dbReference>
<dbReference type="RefSeq" id="WP_268758774.1">
    <property type="nucleotide sequence ID" value="NZ_CP113836.1"/>
</dbReference>
<dbReference type="Pfam" id="PF13230">
    <property type="entry name" value="GATase_4"/>
    <property type="match status" value="1"/>
</dbReference>
<dbReference type="InterPro" id="IPR029055">
    <property type="entry name" value="Ntn_hydrolases_N"/>
</dbReference>
<gene>
    <name evidence="3" type="ORF">ORV05_13175</name>
</gene>